<reference evidence="1 2" key="1">
    <citation type="submission" date="2013-08" db="EMBL/GenBank/DDBJ databases">
        <authorList>
            <person name="Weinstock G."/>
            <person name="Sodergren E."/>
            <person name="Wylie T."/>
            <person name="Fulton L."/>
            <person name="Fulton R."/>
            <person name="Fronick C."/>
            <person name="O'Laughlin M."/>
            <person name="Godfrey J."/>
            <person name="Miner T."/>
            <person name="Herter B."/>
            <person name="Appelbaum E."/>
            <person name="Cordes M."/>
            <person name="Lek S."/>
            <person name="Wollam A."/>
            <person name="Pepin K.H."/>
            <person name="Palsikar V.B."/>
            <person name="Mitreva M."/>
            <person name="Wilson R.K."/>
        </authorList>
    </citation>
    <scope>NUCLEOTIDE SEQUENCE [LARGE SCALE GENOMIC DNA]</scope>
    <source>
        <strain evidence="1 2">ATCC 12856</strain>
    </source>
</reference>
<dbReference type="HOGENOM" id="CLU_2404426_0_0_9"/>
<gene>
    <name evidence="1" type="ORF">HMPREF0083_03912</name>
</gene>
<name>U1YB42_ANEAE</name>
<organism evidence="1 2">
    <name type="scientific">Aneurinibacillus aneurinilyticus ATCC 12856</name>
    <dbReference type="NCBI Taxonomy" id="649747"/>
    <lineage>
        <taxon>Bacteria</taxon>
        <taxon>Bacillati</taxon>
        <taxon>Bacillota</taxon>
        <taxon>Bacilli</taxon>
        <taxon>Bacillales</taxon>
        <taxon>Paenibacillaceae</taxon>
        <taxon>Aneurinibacillus group</taxon>
        <taxon>Aneurinibacillus</taxon>
    </lineage>
</organism>
<dbReference type="EMBL" id="AWSJ01000233">
    <property type="protein sequence ID" value="ERI08026.1"/>
    <property type="molecule type" value="Genomic_DNA"/>
</dbReference>
<dbReference type="STRING" id="649747.HMPREF0083_03912"/>
<comment type="caution">
    <text evidence="1">The sequence shown here is derived from an EMBL/GenBank/DDBJ whole genome shotgun (WGS) entry which is preliminary data.</text>
</comment>
<feature type="non-terminal residue" evidence="1">
    <location>
        <position position="1"/>
    </location>
</feature>
<dbReference type="PATRIC" id="fig|649747.3.peg.3554"/>
<dbReference type="RefSeq" id="WP_021622971.1">
    <property type="nucleotide sequence ID" value="NZ_KE952842.1"/>
</dbReference>
<evidence type="ECO:0000313" key="1">
    <source>
        <dbReference type="EMBL" id="ERI08026.1"/>
    </source>
</evidence>
<evidence type="ECO:0000313" key="2">
    <source>
        <dbReference type="Proteomes" id="UP000016511"/>
    </source>
</evidence>
<accession>U1YB42</accession>
<dbReference type="AlphaFoldDB" id="U1YB42"/>
<dbReference type="GeneID" id="92840323"/>
<proteinExistence type="predicted"/>
<keyword evidence="2" id="KW-1185">Reference proteome</keyword>
<protein>
    <submittedName>
        <fullName evidence="1">Uncharacterized protein</fullName>
    </submittedName>
</protein>
<sequence length="92" mass="11263">KRYIFRLPQTEEILKGYHETVKEQVEQKQIVQKKYTKLLDLEAKQRIVYQNLMLQKESQEKMLAVLHEQRHLMRLVHLILKPSFFYKVNQPI</sequence>
<dbReference type="Proteomes" id="UP000016511">
    <property type="component" value="Unassembled WGS sequence"/>
</dbReference>